<keyword evidence="1" id="KW-0812">Transmembrane</keyword>
<evidence type="ECO:0000256" key="1">
    <source>
        <dbReference type="SAM" id="Phobius"/>
    </source>
</evidence>
<evidence type="ECO:0000313" key="3">
    <source>
        <dbReference type="Proteomes" id="UP001239994"/>
    </source>
</evidence>
<feature type="transmembrane region" description="Helical" evidence="1">
    <location>
        <begin position="186"/>
        <end position="207"/>
    </location>
</feature>
<feature type="transmembrane region" description="Helical" evidence="1">
    <location>
        <begin position="33"/>
        <end position="53"/>
    </location>
</feature>
<protein>
    <submittedName>
        <fullName evidence="2">Uncharacterized protein</fullName>
    </submittedName>
</protein>
<keyword evidence="3" id="KW-1185">Reference proteome</keyword>
<reference evidence="2" key="1">
    <citation type="submission" date="2023-03" db="EMBL/GenBank/DDBJ databases">
        <title>Electrophorus voltai genome.</title>
        <authorList>
            <person name="Bian C."/>
        </authorList>
    </citation>
    <scope>NUCLEOTIDE SEQUENCE</scope>
    <source>
        <strain evidence="2">CB-2022</strain>
        <tissue evidence="2">Muscle</tissue>
    </source>
</reference>
<dbReference type="Proteomes" id="UP001239994">
    <property type="component" value="Unassembled WGS sequence"/>
</dbReference>
<proteinExistence type="predicted"/>
<dbReference type="EMBL" id="JAROKS010000268">
    <property type="protein sequence ID" value="KAK1784344.1"/>
    <property type="molecule type" value="Genomic_DNA"/>
</dbReference>
<accession>A0AAD8YR53</accession>
<keyword evidence="1" id="KW-0472">Membrane</keyword>
<gene>
    <name evidence="2" type="ORF">P4O66_019091</name>
</gene>
<sequence>MQCFSEVDAVEDDNDVDIGSVVDAIKLSEVVEVVNVVGVVFWGWMQCLSLRWMRWKMTMMWVRVTEVRVVAVVAGVDAVVEYGEDLLIDVRVAGEICVDPNCLSVAWMQLKWSMWLESFFGYADKLCDVGEDEDIIDDVGDFSVVRVVAGVEKLVVYGVDVLIDLTVVGDVSVEPLLVSCMDEVEVVNLVGVVICVDAGLALMWIWWNKTMM</sequence>
<dbReference type="AlphaFoldDB" id="A0AAD8YR53"/>
<organism evidence="2 3">
    <name type="scientific">Electrophorus voltai</name>
    <dbReference type="NCBI Taxonomy" id="2609070"/>
    <lineage>
        <taxon>Eukaryota</taxon>
        <taxon>Metazoa</taxon>
        <taxon>Chordata</taxon>
        <taxon>Craniata</taxon>
        <taxon>Vertebrata</taxon>
        <taxon>Euteleostomi</taxon>
        <taxon>Actinopterygii</taxon>
        <taxon>Neopterygii</taxon>
        <taxon>Teleostei</taxon>
        <taxon>Ostariophysi</taxon>
        <taxon>Gymnotiformes</taxon>
        <taxon>Gymnotoidei</taxon>
        <taxon>Gymnotidae</taxon>
        <taxon>Electrophorus</taxon>
    </lineage>
</organism>
<keyword evidence="1" id="KW-1133">Transmembrane helix</keyword>
<comment type="caution">
    <text evidence="2">The sequence shown here is derived from an EMBL/GenBank/DDBJ whole genome shotgun (WGS) entry which is preliminary data.</text>
</comment>
<evidence type="ECO:0000313" key="2">
    <source>
        <dbReference type="EMBL" id="KAK1784344.1"/>
    </source>
</evidence>
<name>A0AAD8YR53_9TELE</name>